<comment type="caution">
    <text evidence="1">The sequence shown here is derived from an EMBL/GenBank/DDBJ whole genome shotgun (WGS) entry which is preliminary data.</text>
</comment>
<gene>
    <name evidence="1" type="ORF">GCM10010987_79980</name>
</gene>
<accession>A0AA88BCZ1</accession>
<reference evidence="1" key="1">
    <citation type="journal article" date="2014" name="Int. J. Syst. Evol. Microbiol.">
        <title>Complete genome sequence of Corynebacterium casei LMG S-19264T (=DSM 44701T), isolated from a smear-ripened cheese.</title>
        <authorList>
            <consortium name="US DOE Joint Genome Institute (JGI-PGF)"/>
            <person name="Walter F."/>
            <person name="Albersmeier A."/>
            <person name="Kalinowski J."/>
            <person name="Ruckert C."/>
        </authorList>
    </citation>
    <scope>NUCLEOTIDE SEQUENCE</scope>
    <source>
        <strain evidence="1">CGMCC 1.15034</strain>
    </source>
</reference>
<dbReference type="AlphaFoldDB" id="A0AA88BCZ1"/>
<reference evidence="1" key="2">
    <citation type="submission" date="2022-12" db="EMBL/GenBank/DDBJ databases">
        <authorList>
            <person name="Sun Q."/>
            <person name="Zhou Y."/>
        </authorList>
    </citation>
    <scope>NUCLEOTIDE SEQUENCE</scope>
    <source>
        <strain evidence="1">CGMCC 1.15034</strain>
    </source>
</reference>
<name>A0AA88BCZ1_9BRAD</name>
<dbReference type="EMBL" id="BMHC01000048">
    <property type="protein sequence ID" value="GGI34560.1"/>
    <property type="molecule type" value="Genomic_DNA"/>
</dbReference>
<evidence type="ECO:0000313" key="2">
    <source>
        <dbReference type="Proteomes" id="UP000625079"/>
    </source>
</evidence>
<organism evidence="1 2">
    <name type="scientific">Bradyrhizobium guangdongense</name>
    <dbReference type="NCBI Taxonomy" id="1325090"/>
    <lineage>
        <taxon>Bacteria</taxon>
        <taxon>Pseudomonadati</taxon>
        <taxon>Pseudomonadota</taxon>
        <taxon>Alphaproteobacteria</taxon>
        <taxon>Hyphomicrobiales</taxon>
        <taxon>Nitrobacteraceae</taxon>
        <taxon>Bradyrhizobium</taxon>
    </lineage>
</organism>
<sequence length="57" mass="6491">MQIQKNQAQTLKRLGREAGCVSLQMHATHVKPVQRIKDRPVVVLFVINDADRRIGEP</sequence>
<proteinExistence type="predicted"/>
<dbReference type="Proteomes" id="UP000625079">
    <property type="component" value="Unassembled WGS sequence"/>
</dbReference>
<evidence type="ECO:0000313" key="1">
    <source>
        <dbReference type="EMBL" id="GGI34560.1"/>
    </source>
</evidence>
<protein>
    <submittedName>
        <fullName evidence="1">Uncharacterized protein</fullName>
    </submittedName>
</protein>